<keyword evidence="1" id="KW-0472">Membrane</keyword>
<dbReference type="EMBL" id="CP108264">
    <property type="protein sequence ID" value="WTU76074.1"/>
    <property type="molecule type" value="Genomic_DNA"/>
</dbReference>
<keyword evidence="1" id="KW-0812">Transmembrane</keyword>
<feature type="chain" id="PRO_5043535896" description="Lipoprotein" evidence="2">
    <location>
        <begin position="22"/>
        <end position="216"/>
    </location>
</feature>
<feature type="transmembrane region" description="Helical" evidence="1">
    <location>
        <begin position="45"/>
        <end position="66"/>
    </location>
</feature>
<gene>
    <name evidence="3" type="ORF">OG327_23615</name>
</gene>
<evidence type="ECO:0000256" key="1">
    <source>
        <dbReference type="SAM" id="Phobius"/>
    </source>
</evidence>
<evidence type="ECO:0000256" key="2">
    <source>
        <dbReference type="SAM" id="SignalP"/>
    </source>
</evidence>
<organism evidence="3">
    <name type="scientific">Streptomyces sp. NBC_00049</name>
    <dbReference type="NCBI Taxonomy" id="2903617"/>
    <lineage>
        <taxon>Bacteria</taxon>
        <taxon>Bacillati</taxon>
        <taxon>Actinomycetota</taxon>
        <taxon>Actinomycetes</taxon>
        <taxon>Kitasatosporales</taxon>
        <taxon>Streptomycetaceae</taxon>
        <taxon>Streptomyces</taxon>
    </lineage>
</organism>
<reference evidence="3" key="1">
    <citation type="submission" date="2022-10" db="EMBL/GenBank/DDBJ databases">
        <title>The complete genomes of actinobacterial strains from the NBC collection.</title>
        <authorList>
            <person name="Joergensen T.S."/>
            <person name="Alvarez Arevalo M."/>
            <person name="Sterndorff E.B."/>
            <person name="Faurdal D."/>
            <person name="Vuksanovic O."/>
            <person name="Mourched A.-S."/>
            <person name="Charusanti P."/>
            <person name="Shaw S."/>
            <person name="Blin K."/>
            <person name="Weber T."/>
        </authorList>
    </citation>
    <scope>NUCLEOTIDE SEQUENCE</scope>
    <source>
        <strain evidence="3">NBC_00049</strain>
    </source>
</reference>
<name>A0AAU2JTG0_9ACTN</name>
<sequence length="216" mass="23686">MRQVARSLGLFALLIVTAACGGKQTTTTTGDVTTTVVQDSQWVTAAISAGAVLISSAAAAWITHYFTGRTEQRRQQHADIQEAAKREHEAKLTHEQRIRDQVVATSKTISKMLQDFRAKIGEATEAVDTLAATLLYDECSALVRRHHDDALPVIEVMPDLELRQRANAVFEAYGGWAEGTAEALSNLTTRPDASGLDGTREQYYERARRVIRDASA</sequence>
<protein>
    <recommendedName>
        <fullName evidence="4">Lipoprotein</fullName>
    </recommendedName>
</protein>
<dbReference type="PROSITE" id="PS51257">
    <property type="entry name" value="PROKAR_LIPOPROTEIN"/>
    <property type="match status" value="1"/>
</dbReference>
<proteinExistence type="predicted"/>
<dbReference type="AlphaFoldDB" id="A0AAU2JTG0"/>
<keyword evidence="2" id="KW-0732">Signal</keyword>
<feature type="signal peptide" evidence="2">
    <location>
        <begin position="1"/>
        <end position="21"/>
    </location>
</feature>
<evidence type="ECO:0008006" key="4">
    <source>
        <dbReference type="Google" id="ProtNLM"/>
    </source>
</evidence>
<accession>A0AAU2JTG0</accession>
<keyword evidence="1" id="KW-1133">Transmembrane helix</keyword>
<evidence type="ECO:0000313" key="3">
    <source>
        <dbReference type="EMBL" id="WTU76074.1"/>
    </source>
</evidence>